<dbReference type="EMBL" id="JAHLQT010029499">
    <property type="protein sequence ID" value="KAG7161420.1"/>
    <property type="molecule type" value="Genomic_DNA"/>
</dbReference>
<keyword evidence="3" id="KW-1185">Reference proteome</keyword>
<comment type="caution">
    <text evidence="2">The sequence shown here is derived from an EMBL/GenBank/DDBJ whole genome shotgun (WGS) entry which is preliminary data.</text>
</comment>
<dbReference type="Gene3D" id="1.10.10.60">
    <property type="entry name" value="Homeodomain-like"/>
    <property type="match status" value="1"/>
</dbReference>
<gene>
    <name evidence="2" type="primary">Pogo-L56</name>
    <name evidence="2" type="ORF">Hamer_G014061</name>
</gene>
<evidence type="ECO:0000313" key="3">
    <source>
        <dbReference type="Proteomes" id="UP000747542"/>
    </source>
</evidence>
<proteinExistence type="predicted"/>
<dbReference type="Pfam" id="PF09607">
    <property type="entry name" value="BrkDBD"/>
    <property type="match status" value="1"/>
</dbReference>
<dbReference type="AlphaFoldDB" id="A0A8J5MRM6"/>
<evidence type="ECO:0000259" key="1">
    <source>
        <dbReference type="Pfam" id="PF09607"/>
    </source>
</evidence>
<feature type="domain" description="Brinker DNA-binding" evidence="1">
    <location>
        <begin position="8"/>
        <end position="53"/>
    </location>
</feature>
<organism evidence="2 3">
    <name type="scientific">Homarus americanus</name>
    <name type="common">American lobster</name>
    <dbReference type="NCBI Taxonomy" id="6706"/>
    <lineage>
        <taxon>Eukaryota</taxon>
        <taxon>Metazoa</taxon>
        <taxon>Ecdysozoa</taxon>
        <taxon>Arthropoda</taxon>
        <taxon>Crustacea</taxon>
        <taxon>Multicrustacea</taxon>
        <taxon>Malacostraca</taxon>
        <taxon>Eumalacostraca</taxon>
        <taxon>Eucarida</taxon>
        <taxon>Decapoda</taxon>
        <taxon>Pleocyemata</taxon>
        <taxon>Astacidea</taxon>
        <taxon>Nephropoidea</taxon>
        <taxon>Nephropidae</taxon>
        <taxon>Homarus</taxon>
    </lineage>
</organism>
<accession>A0A8J5MRM6</accession>
<name>A0A8J5MRM6_HOMAM</name>
<evidence type="ECO:0000313" key="2">
    <source>
        <dbReference type="EMBL" id="KAG7161420.1"/>
    </source>
</evidence>
<dbReference type="Proteomes" id="UP000747542">
    <property type="component" value="Unassembled WGS sequence"/>
</dbReference>
<protein>
    <submittedName>
        <fullName evidence="2">Pogo transposable element-like 56</fullName>
    </submittedName>
</protein>
<sequence>MAPIVKCRRYEACFKLKVIAYAQSHKNCAASREYGVTEKMVRDWRSKEHLLRSMLRNKCAMRRGTAHWPILEKHAVDMVHEQRQNGYIVSRNMIRMWALKWAKQNQEHSKDFKATGGNMRAPELDVLCDFVIKAWNDINVETVIKSFKKCGISNSMDGMEDVMLWEDEDETEAKATSSDLEFDPYDEAAINVSQDVLEELMISDVDDVDFEGF</sequence>
<reference evidence="2" key="1">
    <citation type="journal article" date="2021" name="Sci. Adv.">
        <title>The American lobster genome reveals insights on longevity, neural, and immune adaptations.</title>
        <authorList>
            <person name="Polinski J.M."/>
            <person name="Zimin A.V."/>
            <person name="Clark K.F."/>
            <person name="Kohn A.B."/>
            <person name="Sadowski N."/>
            <person name="Timp W."/>
            <person name="Ptitsyn A."/>
            <person name="Khanna P."/>
            <person name="Romanova D.Y."/>
            <person name="Williams P."/>
            <person name="Greenwood S.J."/>
            <person name="Moroz L.L."/>
            <person name="Walt D.R."/>
            <person name="Bodnar A.G."/>
        </authorList>
    </citation>
    <scope>NUCLEOTIDE SEQUENCE</scope>
    <source>
        <strain evidence="2">GMGI-L3</strain>
    </source>
</reference>
<dbReference type="InterPro" id="IPR018586">
    <property type="entry name" value="Brinker_DNA-bd"/>
</dbReference>